<dbReference type="EMBL" id="CAOQHR010000006">
    <property type="protein sequence ID" value="CAI6335820.1"/>
    <property type="molecule type" value="Genomic_DNA"/>
</dbReference>
<dbReference type="InterPro" id="IPR052841">
    <property type="entry name" value="PMP_oxidase-like"/>
</dbReference>
<feature type="region of interest" description="Disordered" evidence="1">
    <location>
        <begin position="253"/>
        <end position="277"/>
    </location>
</feature>
<feature type="region of interest" description="Disordered" evidence="1">
    <location>
        <begin position="171"/>
        <end position="192"/>
    </location>
</feature>
<dbReference type="InterPro" id="IPR012349">
    <property type="entry name" value="Split_barrel_FMN-bd"/>
</dbReference>
<dbReference type="Proteomes" id="UP001152607">
    <property type="component" value="Unassembled WGS sequence"/>
</dbReference>
<proteinExistence type="predicted"/>
<dbReference type="GO" id="GO:0005634">
    <property type="term" value="C:nucleus"/>
    <property type="evidence" value="ECO:0007669"/>
    <property type="project" value="TreeGrafter"/>
</dbReference>
<keyword evidence="4" id="KW-1185">Reference proteome</keyword>
<dbReference type="Gene3D" id="2.30.110.10">
    <property type="entry name" value="Electron Transport, Fmn-binding Protein, Chain A"/>
    <property type="match status" value="1"/>
</dbReference>
<dbReference type="InterPro" id="IPR011576">
    <property type="entry name" value="Pyridox_Oxase_N"/>
</dbReference>
<gene>
    <name evidence="3" type="ORF">PDIGIT_LOCUS8906</name>
</gene>
<reference evidence="3" key="1">
    <citation type="submission" date="2023-01" db="EMBL/GenBank/DDBJ databases">
        <authorList>
            <person name="Van Ghelder C."/>
            <person name="Rancurel C."/>
        </authorList>
    </citation>
    <scope>NUCLEOTIDE SEQUENCE</scope>
    <source>
        <strain evidence="3">CNCM I-4278</strain>
    </source>
</reference>
<comment type="caution">
    <text evidence="3">The sequence shown here is derived from an EMBL/GenBank/DDBJ whole genome shotgun (WGS) entry which is preliminary data.</text>
</comment>
<dbReference type="PANTHER" id="PTHR28040">
    <property type="entry name" value="PYRIDOXAMINE 5'-PHOSPHATE OXIDASE YLR456W HOMOLOG-RELATED"/>
    <property type="match status" value="1"/>
</dbReference>
<evidence type="ECO:0000313" key="3">
    <source>
        <dbReference type="EMBL" id="CAI6335820.1"/>
    </source>
</evidence>
<protein>
    <recommendedName>
        <fullName evidence="2">Pyridoxamine 5'-phosphate oxidase N-terminal domain-containing protein</fullName>
    </recommendedName>
</protein>
<dbReference type="OrthoDB" id="5300823at2759"/>
<name>A0A9W4UH28_9PLEO</name>
<evidence type="ECO:0000256" key="1">
    <source>
        <dbReference type="SAM" id="MobiDB-lite"/>
    </source>
</evidence>
<organism evidence="3 4">
    <name type="scientific">Periconia digitata</name>
    <dbReference type="NCBI Taxonomy" id="1303443"/>
    <lineage>
        <taxon>Eukaryota</taxon>
        <taxon>Fungi</taxon>
        <taxon>Dikarya</taxon>
        <taxon>Ascomycota</taxon>
        <taxon>Pezizomycotina</taxon>
        <taxon>Dothideomycetes</taxon>
        <taxon>Pleosporomycetidae</taxon>
        <taxon>Pleosporales</taxon>
        <taxon>Massarineae</taxon>
        <taxon>Periconiaceae</taxon>
        <taxon>Periconia</taxon>
    </lineage>
</organism>
<sequence length="322" mass="34541">MSAPPASTVRQQRTGLCIDVACCHAHLQLVCYRNPAFLQASSFTHFGSTTIILVNFVRYTCGGCCFGSCALPKLHRKLLASMASVNSASPVTNGLPDEVITCLQNARFLHLSTCANNVPHIALMNYTYLPSSPYSSHPTIIMTTPPSSRKTHNLESNPLVSVLVHDWVSHRPPTLNQPGRSPSPSRPNPRFGPLAELLLGINSASLSDKSTQINGIAQIVPSGSEEEAWYRAQHLANNTFESTDAMNANSPLEGGLWGGGGAASHGHDETAEGDGGTKCYVEGEEVRVVVVKIRDGRTTDWKGQVRDWVVGQDAPASLTNGI</sequence>
<dbReference type="AlphaFoldDB" id="A0A9W4UH28"/>
<dbReference type="PANTHER" id="PTHR28040:SF1">
    <property type="entry name" value="PYRIDOXAMINE 5'-PHOSPHATE OXIDASE YLR456W HOMOLOG-RELATED"/>
    <property type="match status" value="1"/>
</dbReference>
<evidence type="ECO:0000313" key="4">
    <source>
        <dbReference type="Proteomes" id="UP001152607"/>
    </source>
</evidence>
<evidence type="ECO:0000259" key="2">
    <source>
        <dbReference type="Pfam" id="PF01243"/>
    </source>
</evidence>
<dbReference type="SUPFAM" id="SSF50475">
    <property type="entry name" value="FMN-binding split barrel"/>
    <property type="match status" value="1"/>
</dbReference>
<dbReference type="GO" id="GO:0005737">
    <property type="term" value="C:cytoplasm"/>
    <property type="evidence" value="ECO:0007669"/>
    <property type="project" value="TreeGrafter"/>
</dbReference>
<dbReference type="Pfam" id="PF01243">
    <property type="entry name" value="PNPOx_N"/>
    <property type="match status" value="1"/>
</dbReference>
<accession>A0A9W4UH28</accession>
<feature type="domain" description="Pyridoxamine 5'-phosphate oxidase N-terminal" evidence="2">
    <location>
        <begin position="95"/>
        <end position="237"/>
    </location>
</feature>
<feature type="compositionally biased region" description="Low complexity" evidence="1">
    <location>
        <begin position="178"/>
        <end position="192"/>
    </location>
</feature>